<proteinExistence type="predicted"/>
<dbReference type="Proteomes" id="UP000662857">
    <property type="component" value="Chromosome"/>
</dbReference>
<evidence type="ECO:0008006" key="3">
    <source>
        <dbReference type="Google" id="ProtNLM"/>
    </source>
</evidence>
<organism evidence="1 2">
    <name type="scientific">Natronosporangium hydrolyticum</name>
    <dbReference type="NCBI Taxonomy" id="2811111"/>
    <lineage>
        <taxon>Bacteria</taxon>
        <taxon>Bacillati</taxon>
        <taxon>Actinomycetota</taxon>
        <taxon>Actinomycetes</taxon>
        <taxon>Micromonosporales</taxon>
        <taxon>Micromonosporaceae</taxon>
        <taxon>Natronosporangium</taxon>
    </lineage>
</organism>
<dbReference type="AlphaFoldDB" id="A0A895Y6C8"/>
<dbReference type="InterPro" id="IPR053191">
    <property type="entry name" value="DcsG_Biosynth_Enzyme"/>
</dbReference>
<name>A0A895Y6C8_9ACTN</name>
<dbReference type="EMBL" id="CP070499">
    <property type="protein sequence ID" value="QSB12921.1"/>
    <property type="molecule type" value="Genomic_DNA"/>
</dbReference>
<protein>
    <recommendedName>
        <fullName evidence="3">ATP-grasp domain-containing protein</fullName>
    </recommendedName>
</protein>
<gene>
    <name evidence="1" type="ORF">JQS43_14705</name>
</gene>
<dbReference type="PANTHER" id="PTHR39217">
    <property type="match status" value="1"/>
</dbReference>
<sequence>MSLPENSTATREATATRVALVTCAELPSLPEDDRPLVEQLRAGGIIAEPAVWDDPTVDWAGYHLAVLRSTWDYLARREEFVAWAATVPRLANPAQLVAWNTDKRYLVELDMVGVPVIPTSWFAPDDYWQPPVTGQWVVKPAVGAGSRDCGRYQLSDPEHRRLAVAHVARLQRADRLVMVQPYLPAVDGYGETALIFFADPDKGHLTYSHAIRKGPMLTGPDHPDDDLHRPEVITARVPSAAELAVARRAVAAIPAQPSRLLYARVDLIPGPDGRPLLVELELTEPSLFLSTDTGAARRLSAAIVASAAARAVAGDRFVDQ</sequence>
<dbReference type="KEGG" id="nhy:JQS43_14705"/>
<reference evidence="1" key="1">
    <citation type="submission" date="2021-02" db="EMBL/GenBank/DDBJ databases">
        <title>Natrosporangium hydrolyticum gen. nov., sp. nov, a haloalkaliphilic actinobacterium from a soda solonchak soil.</title>
        <authorList>
            <person name="Sorokin D.Y."/>
            <person name="Khijniak T.V."/>
            <person name="Zakharycheva A.P."/>
            <person name="Boueva O.V."/>
            <person name="Ariskina E.V."/>
            <person name="Hahnke R.L."/>
            <person name="Bunk B."/>
            <person name="Sproer C."/>
            <person name="Schumann P."/>
            <person name="Evtushenko L.I."/>
            <person name="Kublanov I.V."/>
        </authorList>
    </citation>
    <scope>NUCLEOTIDE SEQUENCE</scope>
    <source>
        <strain evidence="1">DSM 106523</strain>
    </source>
</reference>
<dbReference type="SUPFAM" id="SSF56059">
    <property type="entry name" value="Glutathione synthetase ATP-binding domain-like"/>
    <property type="match status" value="1"/>
</dbReference>
<accession>A0A895Y6C8</accession>
<dbReference type="PANTHER" id="PTHR39217:SF1">
    <property type="entry name" value="GLUTATHIONE SYNTHETASE"/>
    <property type="match status" value="1"/>
</dbReference>
<evidence type="ECO:0000313" key="2">
    <source>
        <dbReference type="Proteomes" id="UP000662857"/>
    </source>
</evidence>
<evidence type="ECO:0000313" key="1">
    <source>
        <dbReference type="EMBL" id="QSB12921.1"/>
    </source>
</evidence>
<dbReference type="RefSeq" id="WP_239674967.1">
    <property type="nucleotide sequence ID" value="NZ_CP070499.1"/>
</dbReference>
<keyword evidence="2" id="KW-1185">Reference proteome</keyword>